<evidence type="ECO:0000256" key="1">
    <source>
        <dbReference type="SAM" id="Coils"/>
    </source>
</evidence>
<comment type="caution">
    <text evidence="3">The sequence shown here is derived from an EMBL/GenBank/DDBJ whole genome shotgun (WGS) entry which is preliminary data.</text>
</comment>
<proteinExistence type="predicted"/>
<dbReference type="InterPro" id="IPR036128">
    <property type="entry name" value="Plus3-like_sf"/>
</dbReference>
<feature type="compositionally biased region" description="Low complexity" evidence="2">
    <location>
        <begin position="161"/>
        <end position="170"/>
    </location>
</feature>
<keyword evidence="1" id="KW-0175">Coiled coil</keyword>
<feature type="compositionally biased region" description="Basic residues" evidence="2">
    <location>
        <begin position="1"/>
        <end position="19"/>
    </location>
</feature>
<evidence type="ECO:0000313" key="4">
    <source>
        <dbReference type="Proteomes" id="UP000541610"/>
    </source>
</evidence>
<dbReference type="Gene3D" id="3.90.70.200">
    <property type="entry name" value="Plus-3 domain"/>
    <property type="match status" value="1"/>
</dbReference>
<gene>
    <name evidence="3" type="ORF">FOZ60_004997</name>
</gene>
<feature type="compositionally biased region" description="Basic and acidic residues" evidence="2">
    <location>
        <begin position="534"/>
        <end position="546"/>
    </location>
</feature>
<protein>
    <recommendedName>
        <fullName evidence="5">Plus3 domain-containing protein</fullName>
    </recommendedName>
</protein>
<evidence type="ECO:0008006" key="5">
    <source>
        <dbReference type="Google" id="ProtNLM"/>
    </source>
</evidence>
<feature type="region of interest" description="Disordered" evidence="2">
    <location>
        <begin position="120"/>
        <end position="231"/>
    </location>
</feature>
<dbReference type="AlphaFoldDB" id="A0A7J6NT01"/>
<dbReference type="Proteomes" id="UP000541610">
    <property type="component" value="Unassembled WGS sequence"/>
</dbReference>
<feature type="compositionally biased region" description="Basic residues" evidence="2">
    <location>
        <begin position="213"/>
        <end position="224"/>
    </location>
</feature>
<evidence type="ECO:0000256" key="2">
    <source>
        <dbReference type="SAM" id="MobiDB-lite"/>
    </source>
</evidence>
<feature type="compositionally biased region" description="Basic and acidic residues" evidence="2">
    <location>
        <begin position="186"/>
        <end position="198"/>
    </location>
</feature>
<accession>A0A7J6NT01</accession>
<feature type="compositionally biased region" description="Low complexity" evidence="2">
    <location>
        <begin position="139"/>
        <end position="153"/>
    </location>
</feature>
<dbReference type="SUPFAM" id="SSF159042">
    <property type="entry name" value="Plus3-like"/>
    <property type="match status" value="1"/>
</dbReference>
<dbReference type="OrthoDB" id="440337at2759"/>
<feature type="compositionally biased region" description="Acidic residues" evidence="2">
    <location>
        <begin position="171"/>
        <end position="185"/>
    </location>
</feature>
<feature type="compositionally biased region" description="Low complexity" evidence="2">
    <location>
        <begin position="20"/>
        <end position="29"/>
    </location>
</feature>
<feature type="coiled-coil region" evidence="1">
    <location>
        <begin position="436"/>
        <end position="470"/>
    </location>
</feature>
<sequence length="655" mass="71930">MAPKRKSTGRGGGRSKKAKGSASNAAGASSVVLPELEAPLFGDDLMIDDEDRQRLKEMTEVEREAVFNERYEQLVRYRERKKALGATEGEVLLYADAYMRYPVELNGARLGEGVTALPVARSPKKAKAGEESDAESESGESSSGESESGSSSSGEDDEEASSGSSESESSSGEESEGDEEVEGGDADEKKAAKGDESLGSRADAMVRPQILGNRRRPRRLRPSRRSSPLQMARKMLVTRQLCFEYVQLPEKLRDSVLTGSFCRLQTTFQNTSGNSGGQMDTTADGGDGYMMAEITGLKPLEKPTQVRIPTTNGAIKVMTLHHNLAIRLLSGVAAMVPVTCLSNQPISEVELQLWTAAVGPDHAQEVALSAPKKIKELQEARRFEWTSENIDKYIAKKHGGQSVVSTSLAMEESQLVTKIEALMQKLQNPQLSQIDRSEVEIQLNKEETRLKEVTQEIKASQQKFQAENQRLRRVQEINRRNLELQQQTDLEMAKRRARQLGTTAKGGAKNGVSGAALNPYERRECRPTMLWDVGGHRDGGAGDDSGKPPSPEKQQQQEKTATRETKTSKTKSRFERMLEVYRSVDPLNSVVKVQSLLSRLENDNGKPHLLDEVYCSPFSGTRTCRYNQTAANACPASMVSSNCQVPLGDKGVARL</sequence>
<organism evidence="3 4">
    <name type="scientific">Perkinsus olseni</name>
    <name type="common">Perkinsus atlanticus</name>
    <dbReference type="NCBI Taxonomy" id="32597"/>
    <lineage>
        <taxon>Eukaryota</taxon>
        <taxon>Sar</taxon>
        <taxon>Alveolata</taxon>
        <taxon>Perkinsozoa</taxon>
        <taxon>Perkinsea</taxon>
        <taxon>Perkinsida</taxon>
        <taxon>Perkinsidae</taxon>
        <taxon>Perkinsus</taxon>
    </lineage>
</organism>
<evidence type="ECO:0000313" key="3">
    <source>
        <dbReference type="EMBL" id="KAF4686667.1"/>
    </source>
</evidence>
<feature type="compositionally biased region" description="Basic and acidic residues" evidence="2">
    <location>
        <begin position="560"/>
        <end position="572"/>
    </location>
</feature>
<reference evidence="3 4" key="1">
    <citation type="submission" date="2020-04" db="EMBL/GenBank/DDBJ databases">
        <title>Perkinsus olseni comparative genomics.</title>
        <authorList>
            <person name="Bogema D.R."/>
        </authorList>
    </citation>
    <scope>NUCLEOTIDE SEQUENCE [LARGE SCALE GENOMIC DNA]</scope>
    <source>
        <strain evidence="3">00978-12</strain>
    </source>
</reference>
<feature type="region of interest" description="Disordered" evidence="2">
    <location>
        <begin position="1"/>
        <end position="29"/>
    </location>
</feature>
<name>A0A7J6NT01_PEROL</name>
<dbReference type="GO" id="GO:0003677">
    <property type="term" value="F:DNA binding"/>
    <property type="evidence" value="ECO:0007669"/>
    <property type="project" value="InterPro"/>
</dbReference>
<dbReference type="EMBL" id="JABANP010000213">
    <property type="protein sequence ID" value="KAF4686667.1"/>
    <property type="molecule type" value="Genomic_DNA"/>
</dbReference>
<feature type="region of interest" description="Disordered" evidence="2">
    <location>
        <begin position="500"/>
        <end position="572"/>
    </location>
</feature>